<name>A0A7W7ZVL7_9BACT</name>
<dbReference type="Pfam" id="PF00296">
    <property type="entry name" value="Bac_luciferase"/>
    <property type="match status" value="1"/>
</dbReference>
<evidence type="ECO:0000256" key="2">
    <source>
        <dbReference type="ARBA" id="ARBA00022643"/>
    </source>
</evidence>
<keyword evidence="2" id="KW-0288">FMN</keyword>
<dbReference type="GO" id="GO:0008726">
    <property type="term" value="F:alkanesulfonate monooxygenase activity"/>
    <property type="evidence" value="ECO:0007669"/>
    <property type="project" value="UniProtKB-EC"/>
</dbReference>
<dbReference type="InterPro" id="IPR050172">
    <property type="entry name" value="SsuD_RutA_monooxygenase"/>
</dbReference>
<evidence type="ECO:0000313" key="7">
    <source>
        <dbReference type="Proteomes" id="UP000584867"/>
    </source>
</evidence>
<evidence type="ECO:0000259" key="5">
    <source>
        <dbReference type="Pfam" id="PF00296"/>
    </source>
</evidence>
<evidence type="ECO:0000313" key="6">
    <source>
        <dbReference type="EMBL" id="MBB5066041.1"/>
    </source>
</evidence>
<accession>A0A7W7ZVL7</accession>
<gene>
    <name evidence="6" type="ORF">HDF15_004411</name>
</gene>
<sequence length="294" mass="32615">MLLFTGTSTPVEPWVLAQSIIATSKHLEPIIAVNPAHMHPFMVARMITSIAQIYQRKVHLNLIAGTSIGELSALGDTTKHEDRYRRLNEYSEILLSLISSKRPVSSKGDFYQVNKLQLLPAVPQKLMPGLFVAGHSVFAAQIADRIGASRMRMLPVQFDELKGVPAALHFGVVTRDSWNAARDAAIELFPYDDLGPEMLDVSMQNTDATWKRGLHAELKRGESSVPTVPGVWLHPFRMGQSDCPYLVGDREQVADILVNLAQQGNSTFVIETSVNTRELNELAIVMSMVRSRLT</sequence>
<dbReference type="Gene3D" id="3.20.20.30">
    <property type="entry name" value="Luciferase-like domain"/>
    <property type="match status" value="1"/>
</dbReference>
<evidence type="ECO:0000256" key="4">
    <source>
        <dbReference type="ARBA" id="ARBA00023033"/>
    </source>
</evidence>
<proteinExistence type="predicted"/>
<protein>
    <submittedName>
        <fullName evidence="6">Alkanesulfonate monooxygenase</fullName>
        <ecNumber evidence="6">1.14.14.5</ecNumber>
    </submittedName>
</protein>
<dbReference type="PANTHER" id="PTHR42847">
    <property type="entry name" value="ALKANESULFONATE MONOOXYGENASE"/>
    <property type="match status" value="1"/>
</dbReference>
<dbReference type="EMBL" id="JACHIO010000022">
    <property type="protein sequence ID" value="MBB5066041.1"/>
    <property type="molecule type" value="Genomic_DNA"/>
</dbReference>
<dbReference type="InterPro" id="IPR036661">
    <property type="entry name" value="Luciferase-like_sf"/>
</dbReference>
<dbReference type="InterPro" id="IPR011251">
    <property type="entry name" value="Luciferase-like_dom"/>
</dbReference>
<evidence type="ECO:0000256" key="3">
    <source>
        <dbReference type="ARBA" id="ARBA00023002"/>
    </source>
</evidence>
<feature type="domain" description="Luciferase-like" evidence="5">
    <location>
        <begin position="11"/>
        <end position="147"/>
    </location>
</feature>
<evidence type="ECO:0000256" key="1">
    <source>
        <dbReference type="ARBA" id="ARBA00022630"/>
    </source>
</evidence>
<dbReference type="AlphaFoldDB" id="A0A7W7ZVL7"/>
<reference evidence="6 7" key="1">
    <citation type="submission" date="2020-08" db="EMBL/GenBank/DDBJ databases">
        <title>Genomic Encyclopedia of Type Strains, Phase IV (KMG-V): Genome sequencing to study the core and pangenomes of soil and plant-associated prokaryotes.</title>
        <authorList>
            <person name="Whitman W."/>
        </authorList>
    </citation>
    <scope>NUCLEOTIDE SEQUENCE [LARGE SCALE GENOMIC DNA]</scope>
    <source>
        <strain evidence="6 7">X5P3</strain>
    </source>
</reference>
<dbReference type="GO" id="GO:0046306">
    <property type="term" value="P:alkanesulfonate catabolic process"/>
    <property type="evidence" value="ECO:0007669"/>
    <property type="project" value="TreeGrafter"/>
</dbReference>
<comment type="caution">
    <text evidence="6">The sequence shown here is derived from an EMBL/GenBank/DDBJ whole genome shotgun (WGS) entry which is preliminary data.</text>
</comment>
<keyword evidence="3 6" id="KW-0560">Oxidoreductase</keyword>
<organism evidence="6 7">
    <name type="scientific">Granulicella mallensis</name>
    <dbReference type="NCBI Taxonomy" id="940614"/>
    <lineage>
        <taxon>Bacteria</taxon>
        <taxon>Pseudomonadati</taxon>
        <taxon>Acidobacteriota</taxon>
        <taxon>Terriglobia</taxon>
        <taxon>Terriglobales</taxon>
        <taxon>Acidobacteriaceae</taxon>
        <taxon>Granulicella</taxon>
    </lineage>
</organism>
<dbReference type="Proteomes" id="UP000584867">
    <property type="component" value="Unassembled WGS sequence"/>
</dbReference>
<dbReference type="EC" id="1.14.14.5" evidence="6"/>
<dbReference type="RefSeq" id="WP_184259246.1">
    <property type="nucleotide sequence ID" value="NZ_JACHIO010000022.1"/>
</dbReference>
<keyword evidence="1" id="KW-0285">Flavoprotein</keyword>
<dbReference type="SUPFAM" id="SSF51679">
    <property type="entry name" value="Bacterial luciferase-like"/>
    <property type="match status" value="1"/>
</dbReference>
<keyword evidence="4 6" id="KW-0503">Monooxygenase</keyword>
<dbReference type="PANTHER" id="PTHR42847:SF4">
    <property type="entry name" value="ALKANESULFONATE MONOOXYGENASE-RELATED"/>
    <property type="match status" value="1"/>
</dbReference>